<feature type="transmembrane region" description="Helical" evidence="1">
    <location>
        <begin position="6"/>
        <end position="22"/>
    </location>
</feature>
<feature type="transmembrane region" description="Helical" evidence="1">
    <location>
        <begin position="165"/>
        <end position="184"/>
    </location>
</feature>
<evidence type="ECO:0000313" key="3">
    <source>
        <dbReference type="Proteomes" id="UP000282321"/>
    </source>
</evidence>
<keyword evidence="1" id="KW-0472">Membrane</keyword>
<accession>A0A660S8R7</accession>
<dbReference type="Proteomes" id="UP000282321">
    <property type="component" value="Unassembled WGS sequence"/>
</dbReference>
<sequence length="212" mass="23842">MKIKKIVITIMLAFIAIFPLYGKNRSLAITMSLVLPGSGNLYMGNKQSAIYHFGAEALVASGVFLTNSYHNSYIDNALKFANIYSGAVYRTDNDYLTGLEWYMNNDDYNESVREDARAKYPNNLEQQNAYIAEHSVPDSLGWSWQTKDEMDRFAKLMENSRKIKIATWAIASGFIINRVVSAFITMPEDKSVTVQVTNGLTGIKGAIVYTFK</sequence>
<proteinExistence type="predicted"/>
<organism evidence="2 3">
    <name type="scientific">candidate division TA06 bacterium</name>
    <dbReference type="NCBI Taxonomy" id="2250710"/>
    <lineage>
        <taxon>Bacteria</taxon>
        <taxon>Bacteria division TA06</taxon>
    </lineage>
</organism>
<evidence type="ECO:0000313" key="2">
    <source>
        <dbReference type="EMBL" id="RKX66695.1"/>
    </source>
</evidence>
<protein>
    <recommendedName>
        <fullName evidence="4">DUF5683 domain-containing protein</fullName>
    </recommendedName>
</protein>
<comment type="caution">
    <text evidence="2">The sequence shown here is derived from an EMBL/GenBank/DDBJ whole genome shotgun (WGS) entry which is preliminary data.</text>
</comment>
<reference evidence="2 3" key="1">
    <citation type="submission" date="2018-06" db="EMBL/GenBank/DDBJ databases">
        <title>Extensive metabolic versatility and redundancy in microbially diverse, dynamic hydrothermal sediments.</title>
        <authorList>
            <person name="Dombrowski N."/>
            <person name="Teske A."/>
            <person name="Baker B.J."/>
        </authorList>
    </citation>
    <scope>NUCLEOTIDE SEQUENCE [LARGE SCALE GENOMIC DNA]</scope>
    <source>
        <strain evidence="2">B35_G9</strain>
    </source>
</reference>
<name>A0A660S8R7_UNCT6</name>
<keyword evidence="1" id="KW-1133">Transmembrane helix</keyword>
<evidence type="ECO:0000256" key="1">
    <source>
        <dbReference type="SAM" id="Phobius"/>
    </source>
</evidence>
<keyword evidence="1" id="KW-0812">Transmembrane</keyword>
<evidence type="ECO:0008006" key="4">
    <source>
        <dbReference type="Google" id="ProtNLM"/>
    </source>
</evidence>
<dbReference type="AlphaFoldDB" id="A0A660S8R7"/>
<dbReference type="EMBL" id="QNBC01000035">
    <property type="protein sequence ID" value="RKX66695.1"/>
    <property type="molecule type" value="Genomic_DNA"/>
</dbReference>
<gene>
    <name evidence="2" type="ORF">DRP44_03600</name>
</gene>